<dbReference type="EMBL" id="JASPKY010000467">
    <property type="protein sequence ID" value="KAK9695905.1"/>
    <property type="molecule type" value="Genomic_DNA"/>
</dbReference>
<sequence length="125" mass="14073">MPWGIVGGILVRKGVEVMLELSKQNLQIRTWLTPCRNSTKGITKPPDEETCCSSSPEDLTWRCFPKSLPLQRASPSRQTRRPAVRLHQKTLHGDAFQNPYLPLLAKEEDNILSCSNFSISMLAPI</sequence>
<dbReference type="AlphaFoldDB" id="A0AAW1IZX2"/>
<comment type="caution">
    <text evidence="1">The sequence shown here is derived from an EMBL/GenBank/DDBJ whole genome shotgun (WGS) entry which is preliminary data.</text>
</comment>
<accession>A0AAW1IZX2</accession>
<gene>
    <name evidence="1" type="ORF">QE152_g32249</name>
</gene>
<keyword evidence="2" id="KW-1185">Reference proteome</keyword>
<evidence type="ECO:0000313" key="1">
    <source>
        <dbReference type="EMBL" id="KAK9695905.1"/>
    </source>
</evidence>
<reference evidence="1 2" key="1">
    <citation type="journal article" date="2024" name="BMC Genomics">
        <title>De novo assembly and annotation of Popillia japonica's genome with initial clues to its potential as an invasive pest.</title>
        <authorList>
            <person name="Cucini C."/>
            <person name="Boschi S."/>
            <person name="Funari R."/>
            <person name="Cardaioli E."/>
            <person name="Iannotti N."/>
            <person name="Marturano G."/>
            <person name="Paoli F."/>
            <person name="Bruttini M."/>
            <person name="Carapelli A."/>
            <person name="Frati F."/>
            <person name="Nardi F."/>
        </authorList>
    </citation>
    <scope>NUCLEOTIDE SEQUENCE [LARGE SCALE GENOMIC DNA]</scope>
    <source>
        <strain evidence="1">DMR45628</strain>
    </source>
</reference>
<proteinExistence type="predicted"/>
<protein>
    <submittedName>
        <fullName evidence="1">Uncharacterized protein</fullName>
    </submittedName>
</protein>
<evidence type="ECO:0000313" key="2">
    <source>
        <dbReference type="Proteomes" id="UP001458880"/>
    </source>
</evidence>
<name>A0AAW1IZX2_POPJA</name>
<dbReference type="Proteomes" id="UP001458880">
    <property type="component" value="Unassembled WGS sequence"/>
</dbReference>
<organism evidence="1 2">
    <name type="scientific">Popillia japonica</name>
    <name type="common">Japanese beetle</name>
    <dbReference type="NCBI Taxonomy" id="7064"/>
    <lineage>
        <taxon>Eukaryota</taxon>
        <taxon>Metazoa</taxon>
        <taxon>Ecdysozoa</taxon>
        <taxon>Arthropoda</taxon>
        <taxon>Hexapoda</taxon>
        <taxon>Insecta</taxon>
        <taxon>Pterygota</taxon>
        <taxon>Neoptera</taxon>
        <taxon>Endopterygota</taxon>
        <taxon>Coleoptera</taxon>
        <taxon>Polyphaga</taxon>
        <taxon>Scarabaeiformia</taxon>
        <taxon>Scarabaeidae</taxon>
        <taxon>Rutelinae</taxon>
        <taxon>Popillia</taxon>
    </lineage>
</organism>